<dbReference type="Proteomes" id="UP000705379">
    <property type="component" value="Unassembled WGS sequence"/>
</dbReference>
<protein>
    <submittedName>
        <fullName evidence="1">Uncharacterized protein</fullName>
    </submittedName>
</protein>
<dbReference type="AlphaFoldDB" id="A0A944CF10"/>
<proteinExistence type="predicted"/>
<accession>A0A944CF10</accession>
<comment type="caution">
    <text evidence="1">The sequence shown here is derived from an EMBL/GenBank/DDBJ whole genome shotgun (WGS) entry which is preliminary data.</text>
</comment>
<gene>
    <name evidence="1" type="ORF">DYI23_14275</name>
</gene>
<evidence type="ECO:0000313" key="1">
    <source>
        <dbReference type="EMBL" id="MBS8261387.1"/>
    </source>
</evidence>
<evidence type="ECO:0000313" key="2">
    <source>
        <dbReference type="Proteomes" id="UP000705379"/>
    </source>
</evidence>
<dbReference type="InterPro" id="IPR046083">
    <property type="entry name" value="DUF6101"/>
</dbReference>
<sequence length="187" mass="20320">MEAGAGAIAVPDPGQLPAVFETRLFDVAVADETNPVEVKLDTQNVSISRWRDGGLKSLIAPVHTYSGVMVQIEASDVPGAVAARLILKHPDPQFCVILIETDKPEQLATSWPTWSAALNLPMLVCDTGGAVKPIEAFSARPCGTPAPRRKYPLLTGRRPRFLVRRRIGQTGAQLKVYQGEREIIARD</sequence>
<reference evidence="1" key="2">
    <citation type="journal article" date="2021" name="Microorganisms">
        <title>Bacterial Dimethylsulfoniopropionate Biosynthesis in the East China Sea.</title>
        <authorList>
            <person name="Liu J."/>
            <person name="Zhang Y."/>
            <person name="Liu J."/>
            <person name="Zhong H."/>
            <person name="Williams B.T."/>
            <person name="Zheng Y."/>
            <person name="Curson A.R.J."/>
            <person name="Sun C."/>
            <person name="Sun H."/>
            <person name="Song D."/>
            <person name="Wagner Mackenzie B."/>
            <person name="Bermejo Martinez A."/>
            <person name="Todd J.D."/>
            <person name="Zhang X.H."/>
        </authorList>
    </citation>
    <scope>NUCLEOTIDE SEQUENCE</scope>
    <source>
        <strain evidence="1">AESS21</strain>
    </source>
</reference>
<name>A0A944CF10_9HYPH</name>
<reference evidence="1" key="1">
    <citation type="submission" date="2018-08" db="EMBL/GenBank/DDBJ databases">
        <authorList>
            <person name="Jin W."/>
            <person name="Wang H."/>
            <person name="Yang Y."/>
            <person name="Li M."/>
            <person name="Liu J."/>
        </authorList>
    </citation>
    <scope>NUCLEOTIDE SEQUENCE</scope>
    <source>
        <strain evidence="1">AESS21</strain>
    </source>
</reference>
<dbReference type="EMBL" id="QTKU01000003">
    <property type="protein sequence ID" value="MBS8261387.1"/>
    <property type="molecule type" value="Genomic_DNA"/>
</dbReference>
<organism evidence="1 2">
    <name type="scientific">Roseibium polysiphoniae</name>
    <dbReference type="NCBI Taxonomy" id="2571221"/>
    <lineage>
        <taxon>Bacteria</taxon>
        <taxon>Pseudomonadati</taxon>
        <taxon>Pseudomonadota</taxon>
        <taxon>Alphaproteobacteria</taxon>
        <taxon>Hyphomicrobiales</taxon>
        <taxon>Stappiaceae</taxon>
        <taxon>Roseibium</taxon>
    </lineage>
</organism>
<dbReference type="Pfam" id="PF19596">
    <property type="entry name" value="DUF6101"/>
    <property type="match status" value="1"/>
</dbReference>